<feature type="transmembrane region" description="Helical" evidence="1">
    <location>
        <begin position="304"/>
        <end position="322"/>
    </location>
</feature>
<accession>A0AAQ2XJK7</accession>
<proteinExistence type="predicted"/>
<dbReference type="RefSeq" id="WP_273744701.1">
    <property type="nucleotide sequence ID" value="NZ_CP117687.1"/>
</dbReference>
<feature type="transmembrane region" description="Helical" evidence="1">
    <location>
        <begin position="65"/>
        <end position="84"/>
    </location>
</feature>
<dbReference type="AlphaFoldDB" id="A0AAQ2XJK7"/>
<reference evidence="2" key="1">
    <citation type="submission" date="2023-02" db="EMBL/GenBank/DDBJ databases">
        <title>Complete genome sequence of Lactobacillus ruminis CACC888 isolated from Pig feces.</title>
        <authorList>
            <person name="Park S."/>
            <person name="Park M.A."/>
            <person name="Kim D.-H."/>
            <person name="Kim Y."/>
        </authorList>
    </citation>
    <scope>NUCLEOTIDE SEQUENCE</scope>
    <source>
        <strain evidence="2">CACC888</strain>
    </source>
</reference>
<feature type="transmembrane region" description="Helical" evidence="1">
    <location>
        <begin position="90"/>
        <end position="110"/>
    </location>
</feature>
<sequence length="447" mass="50397">MKKLGITLTEAGISGAPMIPMMVFVTTFIRNNGKLDYILPFVIFYSFLKIGSFTVSVFGEVNNPFRLAQFASLTIILGSVLILFQKKMLLTLDLGAFLIGLGLSVFVPMYRTVKAVVSERTGEKYQKEEFFGFILMLIFTAFLLVGSRYSEELVLSCYLFLSVITLFSIRAMVRDPSRLTAPLFKEKKYDWQEAMSAVILLALLFSLRLFKQTADVSDIFTILIIATILIFFEMMTHFYAAKEPYELYQAYFSEYMTFVILYCVFLYMGMADVKMVVLAFSILFAVNLTAKFTARYVTALENRWLVGNVMILMLMVSSVLMIPERLWLLGVAVSVYAISIGMGEVGSDYQSSGKFPTYEQQLARQKMNGVGSVIGQLILIGVMIVSSQLLVHDPNYTVNAYIHKIPSEELESVLLATRYAGLVLLDVQGIFLLMFGKKAGRKLFVKD</sequence>
<organism evidence="2 3">
    <name type="scientific">Ligilactobacillus ruminis</name>
    <dbReference type="NCBI Taxonomy" id="1623"/>
    <lineage>
        <taxon>Bacteria</taxon>
        <taxon>Bacillati</taxon>
        <taxon>Bacillota</taxon>
        <taxon>Bacilli</taxon>
        <taxon>Lactobacillales</taxon>
        <taxon>Lactobacillaceae</taxon>
        <taxon>Ligilactobacillus</taxon>
    </lineage>
</organism>
<keyword evidence="1" id="KW-1133">Transmembrane helix</keyword>
<feature type="transmembrane region" description="Helical" evidence="1">
    <location>
        <begin position="153"/>
        <end position="173"/>
    </location>
</feature>
<feature type="transmembrane region" description="Helical" evidence="1">
    <location>
        <begin position="12"/>
        <end position="31"/>
    </location>
</feature>
<evidence type="ECO:0000313" key="2">
    <source>
        <dbReference type="EMBL" id="WDC81395.1"/>
    </source>
</evidence>
<feature type="transmembrane region" description="Helical" evidence="1">
    <location>
        <begin position="216"/>
        <end position="240"/>
    </location>
</feature>
<dbReference type="EMBL" id="CP117692">
    <property type="protein sequence ID" value="WDC81395.1"/>
    <property type="molecule type" value="Genomic_DNA"/>
</dbReference>
<feature type="transmembrane region" description="Helical" evidence="1">
    <location>
        <begin position="130"/>
        <end position="147"/>
    </location>
</feature>
<feature type="transmembrane region" description="Helical" evidence="1">
    <location>
        <begin position="367"/>
        <end position="391"/>
    </location>
</feature>
<name>A0AAQ2XJK7_9LACO</name>
<keyword evidence="1" id="KW-0472">Membrane</keyword>
<evidence type="ECO:0000256" key="1">
    <source>
        <dbReference type="SAM" id="Phobius"/>
    </source>
</evidence>
<dbReference type="Proteomes" id="UP001222683">
    <property type="component" value="Chromosome"/>
</dbReference>
<protein>
    <submittedName>
        <fullName evidence="2">Uncharacterized protein</fullName>
    </submittedName>
</protein>
<keyword evidence="1" id="KW-0812">Transmembrane</keyword>
<evidence type="ECO:0000313" key="3">
    <source>
        <dbReference type="Proteomes" id="UP001222683"/>
    </source>
</evidence>
<feature type="transmembrane region" description="Helical" evidence="1">
    <location>
        <begin position="194"/>
        <end position="210"/>
    </location>
</feature>
<gene>
    <name evidence="2" type="ORF">PSR59_06900</name>
</gene>
<feature type="transmembrane region" description="Helical" evidence="1">
    <location>
        <begin position="252"/>
        <end position="269"/>
    </location>
</feature>
<feature type="transmembrane region" description="Helical" evidence="1">
    <location>
        <begin position="37"/>
        <end position="58"/>
    </location>
</feature>
<feature type="transmembrane region" description="Helical" evidence="1">
    <location>
        <begin position="416"/>
        <end position="436"/>
    </location>
</feature>
<feature type="transmembrane region" description="Helical" evidence="1">
    <location>
        <begin position="328"/>
        <end position="346"/>
    </location>
</feature>